<accession>A0A8S9PZA3</accession>
<comment type="caution">
    <text evidence="1">The sequence shown here is derived from an EMBL/GenBank/DDBJ whole genome shotgun (WGS) entry which is preliminary data.</text>
</comment>
<name>A0A8S9PZA3_BRACR</name>
<protein>
    <submittedName>
        <fullName evidence="1">Uncharacterized protein</fullName>
    </submittedName>
</protein>
<organism evidence="1 2">
    <name type="scientific">Brassica cretica</name>
    <name type="common">Mustard</name>
    <dbReference type="NCBI Taxonomy" id="69181"/>
    <lineage>
        <taxon>Eukaryota</taxon>
        <taxon>Viridiplantae</taxon>
        <taxon>Streptophyta</taxon>
        <taxon>Embryophyta</taxon>
        <taxon>Tracheophyta</taxon>
        <taxon>Spermatophyta</taxon>
        <taxon>Magnoliopsida</taxon>
        <taxon>eudicotyledons</taxon>
        <taxon>Gunneridae</taxon>
        <taxon>Pentapetalae</taxon>
        <taxon>rosids</taxon>
        <taxon>malvids</taxon>
        <taxon>Brassicales</taxon>
        <taxon>Brassicaceae</taxon>
        <taxon>Brassiceae</taxon>
        <taxon>Brassica</taxon>
    </lineage>
</organism>
<dbReference type="Proteomes" id="UP000712600">
    <property type="component" value="Unassembled WGS sequence"/>
</dbReference>
<evidence type="ECO:0000313" key="2">
    <source>
        <dbReference type="Proteomes" id="UP000712600"/>
    </source>
</evidence>
<dbReference type="AlphaFoldDB" id="A0A8S9PZA3"/>
<proteinExistence type="predicted"/>
<evidence type="ECO:0000313" key="1">
    <source>
        <dbReference type="EMBL" id="KAF3523866.1"/>
    </source>
</evidence>
<dbReference type="EMBL" id="QGKX02001347">
    <property type="protein sequence ID" value="KAF3523866.1"/>
    <property type="molecule type" value="Genomic_DNA"/>
</dbReference>
<gene>
    <name evidence="1" type="ORF">F2Q69_00046476</name>
</gene>
<reference evidence="1" key="1">
    <citation type="submission" date="2019-12" db="EMBL/GenBank/DDBJ databases">
        <title>Genome sequencing and annotation of Brassica cretica.</title>
        <authorList>
            <person name="Studholme D.J."/>
            <person name="Sarris P."/>
        </authorList>
    </citation>
    <scope>NUCLEOTIDE SEQUENCE</scope>
    <source>
        <strain evidence="1">PFS-109/04</strain>
        <tissue evidence="1">Leaf</tissue>
    </source>
</reference>
<sequence length="105" mass="11726">MFMHPSEFMKVFVSPFGVYSSNPLLLLLQLRRRRSLSPEVDATSALPSSVLSPGDEGSLSLASSALGGSVSLDWFWIPLVDRWCSSGRRLEVVTVKLRWKRRVSS</sequence>